<dbReference type="Pfam" id="PF05954">
    <property type="entry name" value="Phage_GPD"/>
    <property type="match status" value="1"/>
</dbReference>
<dbReference type="RefSeq" id="WP_181440931.1">
    <property type="nucleotide sequence ID" value="NZ_JAGIXD010000014.1"/>
</dbReference>
<dbReference type="SUPFAM" id="SSF69279">
    <property type="entry name" value="Phage tail proteins"/>
    <property type="match status" value="1"/>
</dbReference>
<keyword evidence="2" id="KW-1185">Reference proteome</keyword>
<accession>A0ABX5MWS5</accession>
<dbReference type="Gene3D" id="2.30.110.50">
    <property type="match status" value="1"/>
</dbReference>
<gene>
    <name evidence="1" type="ORF">C7400_102145</name>
</gene>
<proteinExistence type="predicted"/>
<sequence length="217" mass="24387">MKFVFTSASSVPFDVIKFNLKEGISECFELRLDLVSINPSVDFGQILDRPALLTIWHGDMPVRYVHGIVTAFVQGDTGFRRTRYSVLIEPSLKRAEFCSDWRITRQRTIPQLLQQLINEQGISDYEQRLYGTHLPREYCVTAGQKLLANAGQGIGLFAHGGEFRQVAHQGDLSLQAQQATVSVKYVLPRDPEQMARENRMLDDFIAGGDGIDPLGKS</sequence>
<evidence type="ECO:0000313" key="2">
    <source>
        <dbReference type="Proteomes" id="UP000247515"/>
    </source>
</evidence>
<organism evidence="1 2">
    <name type="scientific">Paraburkholderia tropica</name>
    <dbReference type="NCBI Taxonomy" id="92647"/>
    <lineage>
        <taxon>Bacteria</taxon>
        <taxon>Pseudomonadati</taxon>
        <taxon>Pseudomonadota</taxon>
        <taxon>Betaproteobacteria</taxon>
        <taxon>Burkholderiales</taxon>
        <taxon>Burkholderiaceae</taxon>
        <taxon>Paraburkholderia</taxon>
    </lineage>
</organism>
<comment type="caution">
    <text evidence="1">The sequence shown here is derived from an EMBL/GenBank/DDBJ whole genome shotgun (WGS) entry which is preliminary data.</text>
</comment>
<dbReference type="EMBL" id="QJJV01000002">
    <property type="protein sequence ID" value="PXX19720.1"/>
    <property type="molecule type" value="Genomic_DNA"/>
</dbReference>
<name>A0ABX5MWS5_9BURK</name>
<reference evidence="1 2" key="1">
    <citation type="submission" date="2018-05" db="EMBL/GenBank/DDBJ databases">
        <title>Genomic Encyclopedia of Type Strains, Phase IV (KMG-V): Genome sequencing to study the core and pangenomes of soil and plant-associated prokaryotes.</title>
        <authorList>
            <person name="Whitman W."/>
        </authorList>
    </citation>
    <scope>NUCLEOTIDE SEQUENCE [LARGE SCALE GENOMIC DNA]</scope>
    <source>
        <strain evidence="1 2">SIr-6563</strain>
    </source>
</reference>
<protein>
    <submittedName>
        <fullName evidence="1">Uncharacterized protein DUF2345</fullName>
    </submittedName>
</protein>
<evidence type="ECO:0000313" key="1">
    <source>
        <dbReference type="EMBL" id="PXX19720.1"/>
    </source>
</evidence>
<dbReference type="Proteomes" id="UP000247515">
    <property type="component" value="Unassembled WGS sequence"/>
</dbReference>